<dbReference type="PROSITE" id="PS00211">
    <property type="entry name" value="ABC_TRANSPORTER_1"/>
    <property type="match status" value="1"/>
</dbReference>
<name>A0A518XDV8_9GAMM</name>
<keyword evidence="4 6" id="KW-0067">ATP-binding</keyword>
<dbReference type="Gene3D" id="3.40.50.300">
    <property type="entry name" value="P-loop containing nucleotide triphosphate hydrolases"/>
    <property type="match status" value="1"/>
</dbReference>
<dbReference type="SMART" id="SM00382">
    <property type="entry name" value="AAA"/>
    <property type="match status" value="1"/>
</dbReference>
<dbReference type="RefSeq" id="WP_145888918.1">
    <property type="nucleotide sequence ID" value="NZ_CP032702.1"/>
</dbReference>
<dbReference type="InterPro" id="IPR015860">
    <property type="entry name" value="ABC_transpr_TagH-like"/>
</dbReference>
<dbReference type="KEGG" id="pdis:D8B20_11035"/>
<dbReference type="GO" id="GO:0016020">
    <property type="term" value="C:membrane"/>
    <property type="evidence" value="ECO:0007669"/>
    <property type="project" value="InterPro"/>
</dbReference>
<evidence type="ECO:0000313" key="7">
    <source>
        <dbReference type="Proteomes" id="UP000319411"/>
    </source>
</evidence>
<dbReference type="InterPro" id="IPR029439">
    <property type="entry name" value="Wzt_C"/>
</dbReference>
<evidence type="ECO:0000313" key="6">
    <source>
        <dbReference type="EMBL" id="QDY42392.1"/>
    </source>
</evidence>
<feature type="domain" description="ABC transporter" evidence="5">
    <location>
        <begin position="33"/>
        <end position="257"/>
    </location>
</feature>
<evidence type="ECO:0000256" key="2">
    <source>
        <dbReference type="ARBA" id="ARBA00022448"/>
    </source>
</evidence>
<dbReference type="InterPro" id="IPR027417">
    <property type="entry name" value="P-loop_NTPase"/>
</dbReference>
<dbReference type="Pfam" id="PF14524">
    <property type="entry name" value="Wzt_C"/>
    <property type="match status" value="1"/>
</dbReference>
<sequence>MSYNDKVICVENISKCYQIYNNPRDRLKQFIIPRIESVFKKERTQFFNEFWALQDINFEIKKGEAAGIIGRNGSGKSTLLQIITGTLTPTSGTVTTNGRIAALLELGSGFNPEFTGRENIYLNGAVLGLTKSEIDNKFDAIAGFADIGSHLEQPVKTYSSGMMVRLAFAVQVQLEPDILIVDEALAVGDALFQKRCFRQIEKLTSNGVTLLFVSHDQESVRTLTNKSILLDRGKQIMTGLSSEVLLEYRRLLHDEENKFYANLTDEISARTQHEHKTDLVANKEEHQDEIKNEDEIKETLRSDKLSFGEGEATIDGVELFNEQNEKVNVFNPGEKIKIRVHFTVHKETDKLNVGVRIRNKEGVKIYSWGTLNQDMFKRSKNIRQDIFWAKKFSRGDKQFVDLEFECTLGSNLYEIQASVSYEETPDYFSQKILHWRDEAAFFHVHVLRDIYFFGGLTDLKMIAKW</sequence>
<dbReference type="CDD" id="cd10147">
    <property type="entry name" value="Wzt_C-like"/>
    <property type="match status" value="1"/>
</dbReference>
<dbReference type="InterPro" id="IPR003439">
    <property type="entry name" value="ABC_transporter-like_ATP-bd"/>
</dbReference>
<dbReference type="GO" id="GO:0016887">
    <property type="term" value="F:ATP hydrolysis activity"/>
    <property type="evidence" value="ECO:0007669"/>
    <property type="project" value="InterPro"/>
</dbReference>
<evidence type="ECO:0000256" key="3">
    <source>
        <dbReference type="ARBA" id="ARBA00022741"/>
    </source>
</evidence>
<dbReference type="Proteomes" id="UP000319411">
    <property type="component" value="Chromosome"/>
</dbReference>
<reference evidence="6 7" key="1">
    <citation type="submission" date="2018-10" db="EMBL/GenBank/DDBJ databases">
        <title>Genome Sequencing of Pantoea dispersa DSM 32899.</title>
        <authorList>
            <person name="Nawrath M."/>
            <person name="Ottenheim C."/>
            <person name="Wilm A."/>
            <person name="Zimmermann W."/>
            <person name="Wu J.C."/>
        </authorList>
    </citation>
    <scope>NUCLEOTIDE SEQUENCE [LARGE SCALE GENOMIC DNA]</scope>
    <source>
        <strain evidence="6 7">DSM 32899</strain>
    </source>
</reference>
<keyword evidence="3" id="KW-0547">Nucleotide-binding</keyword>
<keyword evidence="7" id="KW-1185">Reference proteome</keyword>
<protein>
    <submittedName>
        <fullName evidence="6">ABC transporter ATP-binding protein</fullName>
    </submittedName>
</protein>
<dbReference type="AlphaFoldDB" id="A0A518XDV8"/>
<dbReference type="PROSITE" id="PS50893">
    <property type="entry name" value="ABC_TRANSPORTER_2"/>
    <property type="match status" value="1"/>
</dbReference>
<dbReference type="CDD" id="cd03220">
    <property type="entry name" value="ABC_KpsT_Wzt"/>
    <property type="match status" value="1"/>
</dbReference>
<keyword evidence="2" id="KW-0813">Transport</keyword>
<dbReference type="GO" id="GO:0005524">
    <property type="term" value="F:ATP binding"/>
    <property type="evidence" value="ECO:0007669"/>
    <property type="project" value="UniProtKB-KW"/>
</dbReference>
<gene>
    <name evidence="6" type="ORF">D8B20_11035</name>
</gene>
<dbReference type="GO" id="GO:0140359">
    <property type="term" value="F:ABC-type transporter activity"/>
    <property type="evidence" value="ECO:0007669"/>
    <property type="project" value="InterPro"/>
</dbReference>
<dbReference type="InterPro" id="IPR017871">
    <property type="entry name" value="ABC_transporter-like_CS"/>
</dbReference>
<dbReference type="Gene3D" id="2.70.50.60">
    <property type="entry name" value="abc- transporter (atp binding component) like domain"/>
    <property type="match status" value="1"/>
</dbReference>
<dbReference type="OrthoDB" id="9778870at2"/>
<evidence type="ECO:0000256" key="4">
    <source>
        <dbReference type="ARBA" id="ARBA00022840"/>
    </source>
</evidence>
<dbReference type="EMBL" id="CP032702">
    <property type="protein sequence ID" value="QDY42392.1"/>
    <property type="molecule type" value="Genomic_DNA"/>
</dbReference>
<dbReference type="Pfam" id="PF00005">
    <property type="entry name" value="ABC_tran"/>
    <property type="match status" value="1"/>
</dbReference>
<dbReference type="SUPFAM" id="SSF52540">
    <property type="entry name" value="P-loop containing nucleoside triphosphate hydrolases"/>
    <property type="match status" value="1"/>
</dbReference>
<organism evidence="6 7">
    <name type="scientific">Candidatus Pantoea soli</name>
    <dbReference type="NCBI Taxonomy" id="3098669"/>
    <lineage>
        <taxon>Bacteria</taxon>
        <taxon>Pseudomonadati</taxon>
        <taxon>Pseudomonadota</taxon>
        <taxon>Gammaproteobacteria</taxon>
        <taxon>Enterobacterales</taxon>
        <taxon>Erwiniaceae</taxon>
        <taxon>Pantoea</taxon>
    </lineage>
</organism>
<dbReference type="PANTHER" id="PTHR46743">
    <property type="entry name" value="TEICHOIC ACIDS EXPORT ATP-BINDING PROTEIN TAGH"/>
    <property type="match status" value="1"/>
</dbReference>
<dbReference type="InterPro" id="IPR050683">
    <property type="entry name" value="Bact_Polysacc_Export_ATP-bd"/>
</dbReference>
<comment type="similarity">
    <text evidence="1">Belongs to the ABC transporter superfamily. Drug exporter-2 (TC 3.A.1.117) family.</text>
</comment>
<dbReference type="PANTHER" id="PTHR46743:SF2">
    <property type="entry name" value="TEICHOIC ACIDS EXPORT ATP-BINDING PROTEIN TAGH"/>
    <property type="match status" value="1"/>
</dbReference>
<proteinExistence type="inferred from homology"/>
<evidence type="ECO:0000259" key="5">
    <source>
        <dbReference type="PROSITE" id="PS50893"/>
    </source>
</evidence>
<accession>A0A518XDV8</accession>
<evidence type="ECO:0000256" key="1">
    <source>
        <dbReference type="ARBA" id="ARBA00006526"/>
    </source>
</evidence>
<dbReference type="InterPro" id="IPR003593">
    <property type="entry name" value="AAA+_ATPase"/>
</dbReference>